<feature type="domain" description="Methyltransferase small" evidence="6">
    <location>
        <begin position="121"/>
        <end position="203"/>
    </location>
</feature>
<dbReference type="EC" id="2.1.1.297" evidence="5"/>
<evidence type="ECO:0000259" key="6">
    <source>
        <dbReference type="Pfam" id="PF05175"/>
    </source>
</evidence>
<dbReference type="CDD" id="cd02440">
    <property type="entry name" value="AdoMet_MTases"/>
    <property type="match status" value="1"/>
</dbReference>
<dbReference type="PANTHER" id="PTHR18895:SF74">
    <property type="entry name" value="MTRF1L RELEASE FACTOR GLUTAMINE METHYLTRANSFERASE"/>
    <property type="match status" value="1"/>
</dbReference>
<evidence type="ECO:0000256" key="3">
    <source>
        <dbReference type="ARBA" id="ARBA00022691"/>
    </source>
</evidence>
<keyword evidence="2 5" id="KW-0808">Transferase</keyword>
<dbReference type="Proteomes" id="UP000694001">
    <property type="component" value="Chromosome"/>
</dbReference>
<dbReference type="HAMAP" id="MF_02126">
    <property type="entry name" value="RF_methyltr_PrmC"/>
    <property type="match status" value="1"/>
</dbReference>
<evidence type="ECO:0000256" key="5">
    <source>
        <dbReference type="HAMAP-Rule" id="MF_02126"/>
    </source>
</evidence>
<gene>
    <name evidence="5 8" type="primary">prmC</name>
    <name evidence="8" type="ORF">KO353_04620</name>
</gene>
<feature type="binding site" evidence="5">
    <location>
        <begin position="195"/>
        <end position="198"/>
    </location>
    <ligand>
        <name>substrate</name>
    </ligand>
</feature>
<dbReference type="KEGG" id="elio:KO353_04620"/>
<feature type="binding site" evidence="5">
    <location>
        <position position="181"/>
    </location>
    <ligand>
        <name>S-adenosyl-L-methionine</name>
        <dbReference type="ChEBI" id="CHEBI:59789"/>
    </ligand>
</feature>
<dbReference type="EMBL" id="CP076448">
    <property type="protein sequence ID" value="QXM25510.1"/>
    <property type="molecule type" value="Genomic_DNA"/>
</dbReference>
<feature type="binding site" evidence="5">
    <location>
        <position position="195"/>
    </location>
    <ligand>
        <name>S-adenosyl-L-methionine</name>
        <dbReference type="ChEBI" id="CHEBI:59789"/>
    </ligand>
</feature>
<dbReference type="Pfam" id="PF17827">
    <property type="entry name" value="PrmC_N"/>
    <property type="match status" value="1"/>
</dbReference>
<proteinExistence type="inferred from homology"/>
<evidence type="ECO:0000256" key="1">
    <source>
        <dbReference type="ARBA" id="ARBA00022603"/>
    </source>
</evidence>
<dbReference type="GO" id="GO:0102559">
    <property type="term" value="F:peptide chain release factor N(5)-glutamine methyltransferase activity"/>
    <property type="evidence" value="ECO:0007669"/>
    <property type="project" value="UniProtKB-EC"/>
</dbReference>
<feature type="binding site" evidence="5">
    <location>
        <position position="152"/>
    </location>
    <ligand>
        <name>S-adenosyl-L-methionine</name>
        <dbReference type="ChEBI" id="CHEBI:59789"/>
    </ligand>
</feature>
<feature type="domain" description="Release factor glutamine methyltransferase N-terminal" evidence="7">
    <location>
        <begin position="14"/>
        <end position="83"/>
    </location>
</feature>
<name>A0A975YK82_9PROT</name>
<dbReference type="GO" id="GO:0003676">
    <property type="term" value="F:nucleic acid binding"/>
    <property type="evidence" value="ECO:0007669"/>
    <property type="project" value="InterPro"/>
</dbReference>
<comment type="catalytic activity">
    <reaction evidence="4 5">
        <text>L-glutaminyl-[peptide chain release factor] + S-adenosyl-L-methionine = N(5)-methyl-L-glutaminyl-[peptide chain release factor] + S-adenosyl-L-homocysteine + H(+)</text>
        <dbReference type="Rhea" id="RHEA:42896"/>
        <dbReference type="Rhea" id="RHEA-COMP:10271"/>
        <dbReference type="Rhea" id="RHEA-COMP:10272"/>
        <dbReference type="ChEBI" id="CHEBI:15378"/>
        <dbReference type="ChEBI" id="CHEBI:30011"/>
        <dbReference type="ChEBI" id="CHEBI:57856"/>
        <dbReference type="ChEBI" id="CHEBI:59789"/>
        <dbReference type="ChEBI" id="CHEBI:61891"/>
        <dbReference type="EC" id="2.1.1.297"/>
    </reaction>
</comment>
<comment type="similarity">
    <text evidence="5">Belongs to the protein N5-glutamine methyltransferase family. PrmC subfamily.</text>
</comment>
<feature type="binding site" evidence="5">
    <location>
        <begin position="129"/>
        <end position="133"/>
    </location>
    <ligand>
        <name>S-adenosyl-L-methionine</name>
        <dbReference type="ChEBI" id="CHEBI:59789"/>
    </ligand>
</feature>
<dbReference type="InterPro" id="IPR040758">
    <property type="entry name" value="PrmC_N"/>
</dbReference>
<comment type="function">
    <text evidence="5">Methylates the class 1 translation termination release factors RF1/PrfA and RF2/PrfB on the glutamine residue of the universally conserved GGQ motif.</text>
</comment>
<dbReference type="RefSeq" id="WP_218286566.1">
    <property type="nucleotide sequence ID" value="NZ_CP076448.1"/>
</dbReference>
<reference evidence="8" key="1">
    <citation type="submission" date="2021-06" db="EMBL/GenBank/DDBJ databases">
        <title>Elioraea tepida, sp. nov., a moderately thermophilic aerobic anoxygenic phototrophic bacterium isolated from an alkaline siliceous hot spring mat community in Yellowstone National Park, WY, USA.</title>
        <authorList>
            <person name="Saini M.K."/>
            <person name="Yoshida S."/>
            <person name="Sebastian A."/>
            <person name="Hirose S."/>
            <person name="Hara E."/>
            <person name="Tamaki H."/>
            <person name="Soulier N.T."/>
            <person name="Albert I."/>
            <person name="Hanada S."/>
            <person name="Bryant D.A."/>
            <person name="Tank M."/>
        </authorList>
    </citation>
    <scope>NUCLEOTIDE SEQUENCE</scope>
    <source>
        <strain evidence="8">MS-P2</strain>
    </source>
</reference>
<evidence type="ECO:0000256" key="2">
    <source>
        <dbReference type="ARBA" id="ARBA00022679"/>
    </source>
</evidence>
<dbReference type="InterPro" id="IPR004556">
    <property type="entry name" value="HemK-like"/>
</dbReference>
<keyword evidence="9" id="KW-1185">Reference proteome</keyword>
<dbReference type="GO" id="GO:0032259">
    <property type="term" value="P:methylation"/>
    <property type="evidence" value="ECO:0007669"/>
    <property type="project" value="UniProtKB-KW"/>
</dbReference>
<dbReference type="Pfam" id="PF05175">
    <property type="entry name" value="MTS"/>
    <property type="match status" value="1"/>
</dbReference>
<dbReference type="AlphaFoldDB" id="A0A975YK82"/>
<accession>A0A975YK82</accession>
<dbReference type="InterPro" id="IPR007848">
    <property type="entry name" value="Small_mtfrase_dom"/>
</dbReference>
<keyword evidence="1 5" id="KW-0489">Methyltransferase</keyword>
<evidence type="ECO:0000256" key="4">
    <source>
        <dbReference type="ARBA" id="ARBA00048391"/>
    </source>
</evidence>
<keyword evidence="3 5" id="KW-0949">S-adenosyl-L-methionine</keyword>
<dbReference type="NCBIfam" id="TIGR00536">
    <property type="entry name" value="hemK_fam"/>
    <property type="match status" value="1"/>
</dbReference>
<dbReference type="InterPro" id="IPR019874">
    <property type="entry name" value="RF_methyltr_PrmC"/>
</dbReference>
<dbReference type="NCBIfam" id="TIGR03534">
    <property type="entry name" value="RF_mod_PrmC"/>
    <property type="match status" value="1"/>
</dbReference>
<evidence type="ECO:0000259" key="7">
    <source>
        <dbReference type="Pfam" id="PF17827"/>
    </source>
</evidence>
<sequence length="289" mass="29814">MTGARAGGATVGALLCEAGDRLRAAGVEEARIEARLLLGHVLGRKPLALPLEAHRPVTEADAERFRALVRRRAAREPTAYLIGRQGFWTLDLAVTPDVLIPRPDTETVVAAAVDHAGCRDAVRRVLDLGTGSGAILLALLSECPNAWGVGLDRSEAALAVARGNAVASGLAHRCAFVCGDWAAALAGRFDIVAANPPYIATGTIATLAPEVARAEPRVALDGGADGLACYRAIIPDLPRLLAPSGVAVLELGAGQAREVGALAESAGLRCVEIRQDLGGVPRAFAVVQG</sequence>
<evidence type="ECO:0000313" key="9">
    <source>
        <dbReference type="Proteomes" id="UP000694001"/>
    </source>
</evidence>
<dbReference type="InterPro" id="IPR002052">
    <property type="entry name" value="DNA_methylase_N6_adenine_CS"/>
</dbReference>
<evidence type="ECO:0000313" key="8">
    <source>
        <dbReference type="EMBL" id="QXM25510.1"/>
    </source>
</evidence>
<protein>
    <recommendedName>
        <fullName evidence="5">Release factor glutamine methyltransferase</fullName>
        <shortName evidence="5">RF MTase</shortName>
        <ecNumber evidence="5">2.1.1.297</ecNumber>
    </recommendedName>
    <alternativeName>
        <fullName evidence="5">N5-glutamine methyltransferase PrmC</fullName>
    </alternativeName>
    <alternativeName>
        <fullName evidence="5">Protein-(glutamine-N5) MTase PrmC</fullName>
    </alternativeName>
    <alternativeName>
        <fullName evidence="5">Protein-glutamine N-methyltransferase PrmC</fullName>
    </alternativeName>
</protein>
<dbReference type="PANTHER" id="PTHR18895">
    <property type="entry name" value="HEMK METHYLTRANSFERASE"/>
    <property type="match status" value="1"/>
</dbReference>
<dbReference type="PROSITE" id="PS00092">
    <property type="entry name" value="N6_MTASE"/>
    <property type="match status" value="1"/>
</dbReference>
<dbReference type="InterPro" id="IPR050320">
    <property type="entry name" value="N5-glutamine_MTase"/>
</dbReference>
<organism evidence="8 9">
    <name type="scientific">Elioraea tepida</name>
    <dbReference type="NCBI Taxonomy" id="2843330"/>
    <lineage>
        <taxon>Bacteria</taxon>
        <taxon>Pseudomonadati</taxon>
        <taxon>Pseudomonadota</taxon>
        <taxon>Alphaproteobacteria</taxon>
        <taxon>Acetobacterales</taxon>
        <taxon>Elioraeaceae</taxon>
        <taxon>Elioraea</taxon>
    </lineage>
</organism>